<keyword evidence="2" id="KW-0328">Glycosyltransferase</keyword>
<protein>
    <submittedName>
        <fullName evidence="7">Glycosyltransferase, catalytic subunit of cellulose synthase and poly-beta-1,6-N-acetylglucosamine synthase</fullName>
    </submittedName>
</protein>
<dbReference type="SUPFAM" id="SSF53448">
    <property type="entry name" value="Nucleotide-diphospho-sugar transferases"/>
    <property type="match status" value="1"/>
</dbReference>
<dbReference type="CDD" id="cd06423">
    <property type="entry name" value="CESA_like"/>
    <property type="match status" value="1"/>
</dbReference>
<accession>A0A239CJW8</accession>
<dbReference type="AlphaFoldDB" id="A0A239CJW8"/>
<feature type="domain" description="Glycosyltransferase 2-like" evidence="5">
    <location>
        <begin position="72"/>
        <end position="210"/>
    </location>
</feature>
<dbReference type="InterPro" id="IPR001173">
    <property type="entry name" value="Glyco_trans_2-like"/>
</dbReference>
<keyword evidence="4" id="KW-0472">Membrane</keyword>
<proteinExistence type="inferred from homology"/>
<name>A0A239CJW8_9BACT</name>
<dbReference type="EMBL" id="FZOK01000005">
    <property type="protein sequence ID" value="SNS20182.1"/>
    <property type="molecule type" value="Genomic_DNA"/>
</dbReference>
<feature type="transmembrane region" description="Helical" evidence="4">
    <location>
        <begin position="367"/>
        <end position="393"/>
    </location>
</feature>
<feature type="transmembrane region" description="Helical" evidence="4">
    <location>
        <begin position="399"/>
        <end position="421"/>
    </location>
</feature>
<evidence type="ECO:0000259" key="6">
    <source>
        <dbReference type="Pfam" id="PF13632"/>
    </source>
</evidence>
<sequence length="485" mass="56599">MYLIPIFDMLLDYFKILMEYYEAFILFYSTSYLSLYVVLAFLAFLAIKDYNNNKYFFKDDILVKSNHVVGVSIVAPAFNEALSIVHNVRSLMNLNYPKFEVVIINDGSTDDTLQKLIDEFELVKVDFFYEAKIETKPVRGHYKSSNPVYSHLLVVDKENGKSKADASNAGINSAKYPLFICTDVDCILRNDTIMKLAKPFMESDHRIIATGAALRPSNSCTVKDGFLVDVQFPDNWWASFQELEYIRAFLFGRMAWGQINSLLLVSGGLGMFDREIVIKVGGYWHKSLGEDMDLISRMRQYMHEQKEKFKILYIPETLCWTEVPSTRAVLLRQRVRWARGLIQTLTIHRKMFFNPKYGKTGFIAMPYFFFFEFIVPILEILGLITIILSIIFLNVNTIVILKLILAVYLFYLTITIISVLLDEWFNKYYRSRMDLFKLVLKGVIEPFTYHPFVVFAALKGYWHFFTNKEQKWGNMQRTGFQTKKK</sequence>
<evidence type="ECO:0000313" key="7">
    <source>
        <dbReference type="EMBL" id="SNS20182.1"/>
    </source>
</evidence>
<dbReference type="Gene3D" id="3.90.550.10">
    <property type="entry name" value="Spore Coat Polysaccharide Biosynthesis Protein SpsA, Chain A"/>
    <property type="match status" value="1"/>
</dbReference>
<feature type="transmembrane region" description="Helical" evidence="4">
    <location>
        <begin position="20"/>
        <end position="47"/>
    </location>
</feature>
<dbReference type="PANTHER" id="PTHR43630:SF1">
    <property type="entry name" value="POLY-BETA-1,6-N-ACETYL-D-GLUCOSAMINE SYNTHASE"/>
    <property type="match status" value="1"/>
</dbReference>
<keyword evidence="3 7" id="KW-0808">Transferase</keyword>
<evidence type="ECO:0000256" key="1">
    <source>
        <dbReference type="ARBA" id="ARBA00006739"/>
    </source>
</evidence>
<keyword evidence="4" id="KW-0812">Transmembrane</keyword>
<evidence type="ECO:0000256" key="3">
    <source>
        <dbReference type="ARBA" id="ARBA00022679"/>
    </source>
</evidence>
<dbReference type="GO" id="GO:0016757">
    <property type="term" value="F:glycosyltransferase activity"/>
    <property type="evidence" value="ECO:0007669"/>
    <property type="project" value="UniProtKB-KW"/>
</dbReference>
<keyword evidence="4" id="KW-1133">Transmembrane helix</keyword>
<evidence type="ECO:0000259" key="5">
    <source>
        <dbReference type="Pfam" id="PF00535"/>
    </source>
</evidence>
<dbReference type="RefSeq" id="WP_245812675.1">
    <property type="nucleotide sequence ID" value="NZ_FZOK01000005.1"/>
</dbReference>
<dbReference type="PANTHER" id="PTHR43630">
    <property type="entry name" value="POLY-BETA-1,6-N-ACETYL-D-GLUCOSAMINE SYNTHASE"/>
    <property type="match status" value="1"/>
</dbReference>
<organism evidence="7 8">
    <name type="scientific">Belliella buryatensis</name>
    <dbReference type="NCBI Taxonomy" id="1500549"/>
    <lineage>
        <taxon>Bacteria</taxon>
        <taxon>Pseudomonadati</taxon>
        <taxon>Bacteroidota</taxon>
        <taxon>Cytophagia</taxon>
        <taxon>Cytophagales</taxon>
        <taxon>Cyclobacteriaceae</taxon>
        <taxon>Belliella</taxon>
    </lineage>
</organism>
<keyword evidence="8" id="KW-1185">Reference proteome</keyword>
<dbReference type="Pfam" id="PF13632">
    <property type="entry name" value="Glyco_trans_2_3"/>
    <property type="match status" value="1"/>
</dbReference>
<feature type="domain" description="Glycosyltransferase 2-like" evidence="6">
    <location>
        <begin position="235"/>
        <end position="397"/>
    </location>
</feature>
<evidence type="ECO:0000256" key="2">
    <source>
        <dbReference type="ARBA" id="ARBA00022676"/>
    </source>
</evidence>
<dbReference type="Pfam" id="PF00535">
    <property type="entry name" value="Glycos_transf_2"/>
    <property type="match status" value="1"/>
</dbReference>
<evidence type="ECO:0000313" key="8">
    <source>
        <dbReference type="Proteomes" id="UP000198480"/>
    </source>
</evidence>
<dbReference type="Proteomes" id="UP000198480">
    <property type="component" value="Unassembled WGS sequence"/>
</dbReference>
<gene>
    <name evidence="7" type="ORF">SAMN06295967_10577</name>
</gene>
<evidence type="ECO:0000256" key="4">
    <source>
        <dbReference type="SAM" id="Phobius"/>
    </source>
</evidence>
<dbReference type="InterPro" id="IPR029044">
    <property type="entry name" value="Nucleotide-diphossugar_trans"/>
</dbReference>
<reference evidence="8" key="1">
    <citation type="submission" date="2017-06" db="EMBL/GenBank/DDBJ databases">
        <authorList>
            <person name="Varghese N."/>
            <person name="Submissions S."/>
        </authorList>
    </citation>
    <scope>NUCLEOTIDE SEQUENCE [LARGE SCALE GENOMIC DNA]</scope>
    <source>
        <strain evidence="8">5C</strain>
    </source>
</reference>
<comment type="similarity">
    <text evidence="1">Belongs to the glycosyltransferase 2 family.</text>
</comment>